<name>A0A8J3NKL2_9ACTN</name>
<dbReference type="AlphaFoldDB" id="A0A8J3NKL2"/>
<feature type="compositionally biased region" description="Basic and acidic residues" evidence="4">
    <location>
        <begin position="17"/>
        <end position="28"/>
    </location>
</feature>
<comment type="similarity">
    <text evidence="1">Belongs to the 'phage' integrase family.</text>
</comment>
<organism evidence="6 7">
    <name type="scientific">Catellatospora bangladeshensis</name>
    <dbReference type="NCBI Taxonomy" id="310355"/>
    <lineage>
        <taxon>Bacteria</taxon>
        <taxon>Bacillati</taxon>
        <taxon>Actinomycetota</taxon>
        <taxon>Actinomycetes</taxon>
        <taxon>Micromonosporales</taxon>
        <taxon>Micromonosporaceae</taxon>
        <taxon>Catellatospora</taxon>
    </lineage>
</organism>
<accession>A0A8J3NKL2</accession>
<evidence type="ECO:0000256" key="1">
    <source>
        <dbReference type="ARBA" id="ARBA00008857"/>
    </source>
</evidence>
<dbReference type="InterPro" id="IPR013762">
    <property type="entry name" value="Integrase-like_cat_sf"/>
</dbReference>
<evidence type="ECO:0000256" key="3">
    <source>
        <dbReference type="ARBA" id="ARBA00023172"/>
    </source>
</evidence>
<dbReference type="EMBL" id="BONF01000027">
    <property type="protein sequence ID" value="GIF83128.1"/>
    <property type="molecule type" value="Genomic_DNA"/>
</dbReference>
<dbReference type="GO" id="GO:0006310">
    <property type="term" value="P:DNA recombination"/>
    <property type="evidence" value="ECO:0007669"/>
    <property type="project" value="UniProtKB-KW"/>
</dbReference>
<evidence type="ECO:0000256" key="2">
    <source>
        <dbReference type="ARBA" id="ARBA00023125"/>
    </source>
</evidence>
<dbReference type="PANTHER" id="PTHR30349:SF64">
    <property type="entry name" value="PROPHAGE INTEGRASE INTD-RELATED"/>
    <property type="match status" value="1"/>
</dbReference>
<keyword evidence="3" id="KW-0233">DNA recombination</keyword>
<comment type="caution">
    <text evidence="6">The sequence shown here is derived from an EMBL/GenBank/DDBJ whole genome shotgun (WGS) entry which is preliminary data.</text>
</comment>
<protein>
    <recommendedName>
        <fullName evidence="5">Tyr recombinase domain-containing protein</fullName>
    </recommendedName>
</protein>
<dbReference type="CDD" id="cd01189">
    <property type="entry name" value="INT_ICEBs1_C_like"/>
    <property type="match status" value="1"/>
</dbReference>
<dbReference type="PANTHER" id="PTHR30349">
    <property type="entry name" value="PHAGE INTEGRASE-RELATED"/>
    <property type="match status" value="1"/>
</dbReference>
<dbReference type="GO" id="GO:0015074">
    <property type="term" value="P:DNA integration"/>
    <property type="evidence" value="ECO:0007669"/>
    <property type="project" value="InterPro"/>
</dbReference>
<dbReference type="InterPro" id="IPR011010">
    <property type="entry name" value="DNA_brk_join_enz"/>
</dbReference>
<keyword evidence="2" id="KW-0238">DNA-binding</keyword>
<sequence>MFEALDQANAHIVAARNDPDPAVRDSVRGKRTQSPATYPRIRATLSTAMTTAVSEELAVTNPVRGYKIPKGARAKARIWTPERVAAWRERGDIPSTVMVWTVQQTGQFLDHIADDPLYALFHIIAMRGLRRGEAVGLRHADVDLTGHRLIITNQIAQHGWQPVQKKPKTGAGDRVVTLDDYSAEVLHLHLTRQATLKRLRGTAWHDTGMVFTDPGGKPLHPATVTDLFRQLADACGLPPIRLHDLRHGAASIAHAAGADIKSISTQLGHSGIAIAADTYTEVFAEVDRNTANAAARVVPRTRRPLRALPQPDNRGHLRAA</sequence>
<dbReference type="SUPFAM" id="SSF56349">
    <property type="entry name" value="DNA breaking-rejoining enzymes"/>
    <property type="match status" value="1"/>
</dbReference>
<evidence type="ECO:0000313" key="7">
    <source>
        <dbReference type="Proteomes" id="UP000601223"/>
    </source>
</evidence>
<reference evidence="6 7" key="1">
    <citation type="submission" date="2021-01" db="EMBL/GenBank/DDBJ databases">
        <title>Whole genome shotgun sequence of Catellatospora bangladeshensis NBRC 107357.</title>
        <authorList>
            <person name="Komaki H."/>
            <person name="Tamura T."/>
        </authorList>
    </citation>
    <scope>NUCLEOTIDE SEQUENCE [LARGE SCALE GENOMIC DNA]</scope>
    <source>
        <strain evidence="6 7">NBRC 107357</strain>
    </source>
</reference>
<gene>
    <name evidence="6" type="ORF">Cba03nite_44770</name>
</gene>
<evidence type="ECO:0000313" key="6">
    <source>
        <dbReference type="EMBL" id="GIF83128.1"/>
    </source>
</evidence>
<dbReference type="InterPro" id="IPR050090">
    <property type="entry name" value="Tyrosine_recombinase_XerCD"/>
</dbReference>
<dbReference type="RefSeq" id="WP_203749496.1">
    <property type="nucleotide sequence ID" value="NZ_BONF01000027.1"/>
</dbReference>
<dbReference type="Gene3D" id="1.10.150.130">
    <property type="match status" value="1"/>
</dbReference>
<feature type="region of interest" description="Disordered" evidence="4">
    <location>
        <begin position="13"/>
        <end position="36"/>
    </location>
</feature>
<evidence type="ECO:0000259" key="5">
    <source>
        <dbReference type="PROSITE" id="PS51898"/>
    </source>
</evidence>
<dbReference type="Pfam" id="PF00589">
    <property type="entry name" value="Phage_integrase"/>
    <property type="match status" value="1"/>
</dbReference>
<keyword evidence="7" id="KW-1185">Reference proteome</keyword>
<dbReference type="PROSITE" id="PS51898">
    <property type="entry name" value="TYR_RECOMBINASE"/>
    <property type="match status" value="1"/>
</dbReference>
<evidence type="ECO:0000256" key="4">
    <source>
        <dbReference type="SAM" id="MobiDB-lite"/>
    </source>
</evidence>
<proteinExistence type="inferred from homology"/>
<dbReference type="Gene3D" id="1.10.443.10">
    <property type="entry name" value="Intergrase catalytic core"/>
    <property type="match status" value="1"/>
</dbReference>
<feature type="domain" description="Tyr recombinase" evidence="5">
    <location>
        <begin position="95"/>
        <end position="292"/>
    </location>
</feature>
<dbReference type="GO" id="GO:0003677">
    <property type="term" value="F:DNA binding"/>
    <property type="evidence" value="ECO:0007669"/>
    <property type="project" value="UniProtKB-KW"/>
</dbReference>
<dbReference type="InterPro" id="IPR002104">
    <property type="entry name" value="Integrase_catalytic"/>
</dbReference>
<dbReference type="Proteomes" id="UP000601223">
    <property type="component" value="Unassembled WGS sequence"/>
</dbReference>
<dbReference type="InterPro" id="IPR010998">
    <property type="entry name" value="Integrase_recombinase_N"/>
</dbReference>